<comment type="caution">
    <text evidence="1">The sequence shown here is derived from an EMBL/GenBank/DDBJ whole genome shotgun (WGS) entry which is preliminary data.</text>
</comment>
<keyword evidence="2" id="KW-1185">Reference proteome</keyword>
<gene>
    <name evidence="1" type="ORF">CXB51_014240</name>
</gene>
<sequence length="78" mass="9284">MNARMHVQEVRKWKHPPYQSVKIKFYATYDWRLCQSALGIMARNSEGMLSYRAQRFINKWPQASLLRRSLAAKQPKSE</sequence>
<reference evidence="1 2" key="1">
    <citation type="journal article" date="2021" name="bioRxiv">
        <title>The Gossypium anomalum genome as a resource for cotton improvement and evolutionary analysis of hybrid incompatibility.</title>
        <authorList>
            <person name="Grover C.E."/>
            <person name="Yuan D."/>
            <person name="Arick M.A."/>
            <person name="Miller E.R."/>
            <person name="Hu G."/>
            <person name="Peterson D.G."/>
            <person name="Wendel J.F."/>
            <person name="Udall J.A."/>
        </authorList>
    </citation>
    <scope>NUCLEOTIDE SEQUENCE [LARGE SCALE GENOMIC DNA]</scope>
    <source>
        <strain evidence="1">JFW-Udall</strain>
        <tissue evidence="1">Leaf</tissue>
    </source>
</reference>
<name>A0A8J5YKD1_9ROSI</name>
<dbReference type="Proteomes" id="UP000701853">
    <property type="component" value="Chromosome 6"/>
</dbReference>
<protein>
    <submittedName>
        <fullName evidence="1">Uncharacterized protein</fullName>
    </submittedName>
</protein>
<accession>A0A8J5YKD1</accession>
<evidence type="ECO:0000313" key="2">
    <source>
        <dbReference type="Proteomes" id="UP000701853"/>
    </source>
</evidence>
<proteinExistence type="predicted"/>
<evidence type="ECO:0000313" key="1">
    <source>
        <dbReference type="EMBL" id="KAG8491096.1"/>
    </source>
</evidence>
<organism evidence="1 2">
    <name type="scientific">Gossypium anomalum</name>
    <dbReference type="NCBI Taxonomy" id="47600"/>
    <lineage>
        <taxon>Eukaryota</taxon>
        <taxon>Viridiplantae</taxon>
        <taxon>Streptophyta</taxon>
        <taxon>Embryophyta</taxon>
        <taxon>Tracheophyta</taxon>
        <taxon>Spermatophyta</taxon>
        <taxon>Magnoliopsida</taxon>
        <taxon>eudicotyledons</taxon>
        <taxon>Gunneridae</taxon>
        <taxon>Pentapetalae</taxon>
        <taxon>rosids</taxon>
        <taxon>malvids</taxon>
        <taxon>Malvales</taxon>
        <taxon>Malvaceae</taxon>
        <taxon>Malvoideae</taxon>
        <taxon>Gossypium</taxon>
    </lineage>
</organism>
<dbReference type="EMBL" id="JAHUZN010000006">
    <property type="protein sequence ID" value="KAG8491096.1"/>
    <property type="molecule type" value="Genomic_DNA"/>
</dbReference>
<dbReference type="AlphaFoldDB" id="A0A8J5YKD1"/>